<keyword evidence="1" id="KW-0732">Signal</keyword>
<accession>A0A0A9GGZ8</accession>
<reference evidence="2" key="2">
    <citation type="journal article" date="2015" name="Data Brief">
        <title>Shoot transcriptome of the giant reed, Arundo donax.</title>
        <authorList>
            <person name="Barrero R.A."/>
            <person name="Guerrero F.D."/>
            <person name="Moolhuijzen P."/>
            <person name="Goolsby J.A."/>
            <person name="Tidwell J."/>
            <person name="Bellgard S.E."/>
            <person name="Bellgard M.I."/>
        </authorList>
    </citation>
    <scope>NUCLEOTIDE SEQUENCE</scope>
    <source>
        <tissue evidence="2">Shoot tissue taken approximately 20 cm above the soil surface</tissue>
    </source>
</reference>
<evidence type="ECO:0000256" key="1">
    <source>
        <dbReference type="SAM" id="SignalP"/>
    </source>
</evidence>
<sequence length="47" mass="5525">MNEIWLLKILFDLYICTLRGEGVGLRRQIGTMYYIECSSKTQQVNLL</sequence>
<reference evidence="2" key="1">
    <citation type="submission" date="2014-09" db="EMBL/GenBank/DDBJ databases">
        <authorList>
            <person name="Magalhaes I.L.F."/>
            <person name="Oliveira U."/>
            <person name="Santos F.R."/>
            <person name="Vidigal T.H.D.A."/>
            <person name="Brescovit A.D."/>
            <person name="Santos A.J."/>
        </authorList>
    </citation>
    <scope>NUCLEOTIDE SEQUENCE</scope>
    <source>
        <tissue evidence="2">Shoot tissue taken approximately 20 cm above the soil surface</tissue>
    </source>
</reference>
<proteinExistence type="predicted"/>
<evidence type="ECO:0000313" key="2">
    <source>
        <dbReference type="EMBL" id="JAE24375.1"/>
    </source>
</evidence>
<name>A0A0A9GGZ8_ARUDO</name>
<organism evidence="2">
    <name type="scientific">Arundo donax</name>
    <name type="common">Giant reed</name>
    <name type="synonym">Donax arundinaceus</name>
    <dbReference type="NCBI Taxonomy" id="35708"/>
    <lineage>
        <taxon>Eukaryota</taxon>
        <taxon>Viridiplantae</taxon>
        <taxon>Streptophyta</taxon>
        <taxon>Embryophyta</taxon>
        <taxon>Tracheophyta</taxon>
        <taxon>Spermatophyta</taxon>
        <taxon>Magnoliopsida</taxon>
        <taxon>Liliopsida</taxon>
        <taxon>Poales</taxon>
        <taxon>Poaceae</taxon>
        <taxon>PACMAD clade</taxon>
        <taxon>Arundinoideae</taxon>
        <taxon>Arundineae</taxon>
        <taxon>Arundo</taxon>
    </lineage>
</organism>
<feature type="chain" id="PRO_5002062577" evidence="1">
    <location>
        <begin position="21"/>
        <end position="47"/>
    </location>
</feature>
<dbReference type="AlphaFoldDB" id="A0A0A9GGZ8"/>
<protein>
    <submittedName>
        <fullName evidence="2">Uncharacterized protein</fullName>
    </submittedName>
</protein>
<dbReference type="EMBL" id="GBRH01173521">
    <property type="protein sequence ID" value="JAE24375.1"/>
    <property type="molecule type" value="Transcribed_RNA"/>
</dbReference>
<feature type="signal peptide" evidence="1">
    <location>
        <begin position="1"/>
        <end position="20"/>
    </location>
</feature>